<dbReference type="Pfam" id="PF13865">
    <property type="entry name" value="FoP_duplication"/>
    <property type="match status" value="1"/>
</dbReference>
<dbReference type="eggNOG" id="KOG0533">
    <property type="taxonomic scope" value="Eukaryota"/>
</dbReference>
<evidence type="ECO:0000256" key="1">
    <source>
        <dbReference type="ARBA" id="ARBA00022884"/>
    </source>
</evidence>
<keyword evidence="4" id="KW-1185">Reference proteome</keyword>
<feature type="domain" description="Chromatin target of PRMT1 protein C-terminal" evidence="3">
    <location>
        <begin position="72"/>
        <end position="149"/>
    </location>
</feature>
<evidence type="ECO:0000313" key="4">
    <source>
        <dbReference type="Proteomes" id="UP000189701"/>
    </source>
</evidence>
<dbReference type="GO" id="GO:0006406">
    <property type="term" value="P:mRNA export from nucleus"/>
    <property type="evidence" value="ECO:0007669"/>
    <property type="project" value="TreeGrafter"/>
</dbReference>
<dbReference type="PANTHER" id="PTHR19965:SF35">
    <property type="entry name" value="RNA ANNEALING PROTEIN YRA1"/>
    <property type="match status" value="1"/>
</dbReference>
<sequence length="150" mass="16233">MDVIASNFDKVGLLKIADKCLLLFYEKGAAEVVFAGRSDAFQALKRYNNVKLDGKPKKIEILNWYFDFCMPSGPARGRGGATSVTSLGILGKFLMRTSRGGRGGFRNAPGHGRGRGQVNGRASNKGAKKSAEELDKELDSYHASAEAMQT</sequence>
<proteinExistence type="predicted"/>
<feature type="compositionally biased region" description="Basic and acidic residues" evidence="2">
    <location>
        <begin position="129"/>
        <end position="140"/>
    </location>
</feature>
<dbReference type="STRING" id="4096.A0A1U7XS28"/>
<accession>A0A1U7XS28</accession>
<dbReference type="RefSeq" id="XP_009789285.1">
    <property type="nucleotide sequence ID" value="XM_009790983.1"/>
</dbReference>
<dbReference type="GO" id="GO:0003729">
    <property type="term" value="F:mRNA binding"/>
    <property type="evidence" value="ECO:0007669"/>
    <property type="project" value="TreeGrafter"/>
</dbReference>
<dbReference type="OrthoDB" id="1226910at2759"/>
<dbReference type="AlphaFoldDB" id="A0A1U7XS28"/>
<name>A0A1U7XS28_NICSY</name>
<dbReference type="GO" id="GO:0005634">
    <property type="term" value="C:nucleus"/>
    <property type="evidence" value="ECO:0007669"/>
    <property type="project" value="TreeGrafter"/>
</dbReference>
<dbReference type="SMART" id="SM01218">
    <property type="entry name" value="FoP_duplication"/>
    <property type="match status" value="1"/>
</dbReference>
<dbReference type="InterPro" id="IPR025715">
    <property type="entry name" value="FoP_C"/>
</dbReference>
<gene>
    <name evidence="5" type="primary">LOC104236935</name>
</gene>
<dbReference type="SUPFAM" id="SSF54928">
    <property type="entry name" value="RNA-binding domain, RBD"/>
    <property type="match status" value="1"/>
</dbReference>
<evidence type="ECO:0000259" key="3">
    <source>
        <dbReference type="SMART" id="SM01218"/>
    </source>
</evidence>
<reference evidence="4" key="1">
    <citation type="journal article" date="2013" name="Genome Biol.">
        <title>Reference genomes and transcriptomes of Nicotiana sylvestris and Nicotiana tomentosiformis.</title>
        <authorList>
            <person name="Sierro N."/>
            <person name="Battey J.N."/>
            <person name="Ouadi S."/>
            <person name="Bovet L."/>
            <person name="Goepfert S."/>
            <person name="Bakaher N."/>
            <person name="Peitsch M.C."/>
            <person name="Ivanov N.V."/>
        </authorList>
    </citation>
    <scope>NUCLEOTIDE SEQUENCE [LARGE SCALE GENOMIC DNA]</scope>
</reference>
<keyword evidence="1" id="KW-0694">RNA-binding</keyword>
<evidence type="ECO:0000313" key="5">
    <source>
        <dbReference type="RefSeq" id="XP_009789285.1"/>
    </source>
</evidence>
<organism evidence="4 5">
    <name type="scientific">Nicotiana sylvestris</name>
    <name type="common">Wood tobacco</name>
    <name type="synonym">South American tobacco</name>
    <dbReference type="NCBI Taxonomy" id="4096"/>
    <lineage>
        <taxon>Eukaryota</taxon>
        <taxon>Viridiplantae</taxon>
        <taxon>Streptophyta</taxon>
        <taxon>Embryophyta</taxon>
        <taxon>Tracheophyta</taxon>
        <taxon>Spermatophyta</taxon>
        <taxon>Magnoliopsida</taxon>
        <taxon>eudicotyledons</taxon>
        <taxon>Gunneridae</taxon>
        <taxon>Pentapetalae</taxon>
        <taxon>asterids</taxon>
        <taxon>lamiids</taxon>
        <taxon>Solanales</taxon>
        <taxon>Solanaceae</taxon>
        <taxon>Nicotianoideae</taxon>
        <taxon>Nicotianeae</taxon>
        <taxon>Nicotiana</taxon>
    </lineage>
</organism>
<feature type="region of interest" description="Disordered" evidence="2">
    <location>
        <begin position="98"/>
        <end position="150"/>
    </location>
</feature>
<dbReference type="PANTHER" id="PTHR19965">
    <property type="entry name" value="RNA AND EXPORT FACTOR BINDING PROTEIN"/>
    <property type="match status" value="1"/>
</dbReference>
<dbReference type="InterPro" id="IPR051229">
    <property type="entry name" value="ALYREF_mRNA_export"/>
</dbReference>
<evidence type="ECO:0000256" key="2">
    <source>
        <dbReference type="SAM" id="MobiDB-lite"/>
    </source>
</evidence>
<dbReference type="InterPro" id="IPR035979">
    <property type="entry name" value="RBD_domain_sf"/>
</dbReference>
<dbReference type="Proteomes" id="UP000189701">
    <property type="component" value="Unplaced"/>
</dbReference>
<reference evidence="5" key="2">
    <citation type="submission" date="2025-08" db="UniProtKB">
        <authorList>
            <consortium name="RefSeq"/>
        </authorList>
    </citation>
    <scope>IDENTIFICATION</scope>
    <source>
        <tissue evidence="5">Leaf</tissue>
    </source>
</reference>
<protein>
    <submittedName>
        <fullName evidence="5">THO complex subunit 4D-like</fullName>
    </submittedName>
</protein>